<dbReference type="PANTHER" id="PTHR30383">
    <property type="entry name" value="THIOESTERASE 1/PROTEASE 1/LYSOPHOSPHOLIPASE L1"/>
    <property type="match status" value="1"/>
</dbReference>
<dbReference type="RefSeq" id="WP_036151805.1">
    <property type="nucleotide sequence ID" value="NZ_AVCX01000013.1"/>
</dbReference>
<feature type="signal peptide" evidence="1">
    <location>
        <begin position="1"/>
        <end position="20"/>
    </location>
</feature>
<organism evidence="3 4">
    <name type="scientific">Lysinibacillus odysseyi 34hs-1 = NBRC 100172</name>
    <dbReference type="NCBI Taxonomy" id="1220589"/>
    <lineage>
        <taxon>Bacteria</taxon>
        <taxon>Bacillati</taxon>
        <taxon>Bacillota</taxon>
        <taxon>Bacilli</taxon>
        <taxon>Bacillales</taxon>
        <taxon>Bacillaceae</taxon>
        <taxon>Lysinibacillus</taxon>
    </lineage>
</organism>
<protein>
    <recommendedName>
        <fullName evidence="2">SGNH hydrolase-type esterase domain-containing protein</fullName>
    </recommendedName>
</protein>
<evidence type="ECO:0000256" key="1">
    <source>
        <dbReference type="SAM" id="SignalP"/>
    </source>
</evidence>
<keyword evidence="4" id="KW-1185">Reference proteome</keyword>
<dbReference type="Proteomes" id="UP000030437">
    <property type="component" value="Unassembled WGS sequence"/>
</dbReference>
<dbReference type="EMBL" id="JPVP01000049">
    <property type="protein sequence ID" value="KGR87042.1"/>
    <property type="molecule type" value="Genomic_DNA"/>
</dbReference>
<dbReference type="InterPro" id="IPR036514">
    <property type="entry name" value="SGNH_hydro_sf"/>
</dbReference>
<name>A0A0A3JJ63_9BACI</name>
<dbReference type="Gene3D" id="3.40.50.1110">
    <property type="entry name" value="SGNH hydrolase"/>
    <property type="match status" value="1"/>
</dbReference>
<comment type="caution">
    <text evidence="3">The sequence shown here is derived from an EMBL/GenBank/DDBJ whole genome shotgun (WGS) entry which is preliminary data.</text>
</comment>
<proteinExistence type="predicted"/>
<keyword evidence="1" id="KW-0732">Signal</keyword>
<evidence type="ECO:0000259" key="2">
    <source>
        <dbReference type="Pfam" id="PF13472"/>
    </source>
</evidence>
<dbReference type="GO" id="GO:0004622">
    <property type="term" value="F:phosphatidylcholine lysophospholipase activity"/>
    <property type="evidence" value="ECO:0007669"/>
    <property type="project" value="TreeGrafter"/>
</dbReference>
<dbReference type="PANTHER" id="PTHR30383:SF27">
    <property type="entry name" value="SPORE GERMINATION LIPASE LIPC"/>
    <property type="match status" value="1"/>
</dbReference>
<accession>A0A0A3JJ63</accession>
<dbReference type="eggNOG" id="COG2755">
    <property type="taxonomic scope" value="Bacteria"/>
</dbReference>
<evidence type="ECO:0000313" key="3">
    <source>
        <dbReference type="EMBL" id="KGR87042.1"/>
    </source>
</evidence>
<dbReference type="OrthoDB" id="1815486at2"/>
<evidence type="ECO:0000313" key="4">
    <source>
        <dbReference type="Proteomes" id="UP000030437"/>
    </source>
</evidence>
<dbReference type="SUPFAM" id="SSF52266">
    <property type="entry name" value="SGNH hydrolase"/>
    <property type="match status" value="1"/>
</dbReference>
<dbReference type="InterPro" id="IPR013830">
    <property type="entry name" value="SGNH_hydro"/>
</dbReference>
<feature type="domain" description="SGNH hydrolase-type esterase" evidence="2">
    <location>
        <begin position="26"/>
        <end position="219"/>
    </location>
</feature>
<gene>
    <name evidence="3" type="ORF">CD32_04745</name>
</gene>
<feature type="chain" id="PRO_5002014589" description="SGNH hydrolase-type esterase domain-containing protein" evidence="1">
    <location>
        <begin position="21"/>
        <end position="288"/>
    </location>
</feature>
<dbReference type="AlphaFoldDB" id="A0A0A3JJ63"/>
<dbReference type="Pfam" id="PF13472">
    <property type="entry name" value="Lipase_GDSL_2"/>
    <property type="match status" value="1"/>
</dbReference>
<reference evidence="3 4" key="1">
    <citation type="submission" date="2014-02" db="EMBL/GenBank/DDBJ databases">
        <title>Draft genome sequence of Lysinibacillus odysseyi NBRC 100172.</title>
        <authorList>
            <person name="Zhang F."/>
            <person name="Wang G."/>
            <person name="Zhang L."/>
        </authorList>
    </citation>
    <scope>NUCLEOTIDE SEQUENCE [LARGE SCALE GENOMIC DNA]</scope>
    <source>
        <strain evidence="3 4">NBRC 100172</strain>
    </source>
</reference>
<dbReference type="STRING" id="1220589.CD32_04745"/>
<sequence length="288" mass="32207">MKKVLIVLLASFLFTSSASAKELYVALGDSLAAGQTPYAEIDNGYTDLIAMQLMRSGQLASFTKQLAFPGYTVGDVLERVQTEEARQLLKNATLVTISAGANDLLSLVSHNSATGSISYSQLTANFALNKARKDYTELLMQVNKLAPQAKVYVMGYYFPYTSVHETQIQGVKEQLSILNNILQRIAEQSEAEFVPVSFGGEEARFLPNPSDVHPNMEGYMLMANAFLEKRGLQKLSAAELPKPNPVTFKELLKQREHQQTREEKSQVAKPIEEVVGYYGYERWKRFFL</sequence>
<dbReference type="InterPro" id="IPR051532">
    <property type="entry name" value="Ester_Hydrolysis_Enzymes"/>
</dbReference>